<evidence type="ECO:0000259" key="2">
    <source>
        <dbReference type="Pfam" id="PF08223"/>
    </source>
</evidence>
<dbReference type="SUPFAM" id="SSF46785">
    <property type="entry name" value="Winged helix' DNA-binding domain"/>
    <property type="match status" value="1"/>
</dbReference>
<dbReference type="NCBIfam" id="TIGR02277">
    <property type="entry name" value="PaaX_trns_reg"/>
    <property type="match status" value="1"/>
</dbReference>
<dbReference type="Pfam" id="PF20803">
    <property type="entry name" value="PaaX_M"/>
    <property type="match status" value="1"/>
</dbReference>
<dbReference type="Pfam" id="PF07848">
    <property type="entry name" value="PaaX"/>
    <property type="match status" value="1"/>
</dbReference>
<feature type="domain" description="Transcriptional repressor PaaX-like central Cas2-like" evidence="3">
    <location>
        <begin position="117"/>
        <end position="190"/>
    </location>
</feature>
<name>A0A7W6S2C1_9PROT</name>
<comment type="caution">
    <text evidence="4">The sequence shown here is derived from an EMBL/GenBank/DDBJ whole genome shotgun (WGS) entry which is preliminary data.</text>
</comment>
<dbReference type="InterPro" id="IPR011965">
    <property type="entry name" value="PaaX_trns_reg"/>
</dbReference>
<evidence type="ECO:0000259" key="3">
    <source>
        <dbReference type="Pfam" id="PF20803"/>
    </source>
</evidence>
<dbReference type="RefSeq" id="WP_246423748.1">
    <property type="nucleotide sequence ID" value="NZ_JACIGI010000023.1"/>
</dbReference>
<feature type="domain" description="Transcriptional repressor PaaX-like N-terminal" evidence="1">
    <location>
        <begin position="31"/>
        <end position="100"/>
    </location>
</feature>
<dbReference type="InterPro" id="IPR036388">
    <property type="entry name" value="WH-like_DNA-bd_sf"/>
</dbReference>
<dbReference type="PANTHER" id="PTHR30319">
    <property type="entry name" value="PHENYLACETIC ACID REGULATOR-RELATED TRANSCRIPTIONAL REPRESSOR"/>
    <property type="match status" value="1"/>
</dbReference>
<dbReference type="GO" id="GO:0006351">
    <property type="term" value="P:DNA-templated transcription"/>
    <property type="evidence" value="ECO:0007669"/>
    <property type="project" value="InterPro"/>
</dbReference>
<evidence type="ECO:0000313" key="5">
    <source>
        <dbReference type="Proteomes" id="UP000555728"/>
    </source>
</evidence>
<dbReference type="Gene3D" id="1.10.10.10">
    <property type="entry name" value="Winged helix-like DNA-binding domain superfamily/Winged helix DNA-binding domain"/>
    <property type="match status" value="1"/>
</dbReference>
<dbReference type="AlphaFoldDB" id="A0A7W6S2C1"/>
<gene>
    <name evidence="4" type="ORF">GGD88_002629</name>
</gene>
<dbReference type="Gene3D" id="3.30.70.2650">
    <property type="match status" value="1"/>
</dbReference>
<keyword evidence="5" id="KW-1185">Reference proteome</keyword>
<dbReference type="InterPro" id="IPR013225">
    <property type="entry name" value="PaaX_C"/>
</dbReference>
<accession>A0A7W6S2C1</accession>
<dbReference type="InterPro" id="IPR036390">
    <property type="entry name" value="WH_DNA-bd_sf"/>
</dbReference>
<dbReference type="InterPro" id="IPR048846">
    <property type="entry name" value="PaaX-like_central"/>
</dbReference>
<protein>
    <submittedName>
        <fullName evidence="4">Phenylacetic acid degradation operon negative regulatory protein</fullName>
    </submittedName>
</protein>
<dbReference type="PIRSF" id="PIRSF020623">
    <property type="entry name" value="PaaX"/>
    <property type="match status" value="1"/>
</dbReference>
<dbReference type="Pfam" id="PF08223">
    <property type="entry name" value="PaaX_C"/>
    <property type="match status" value="1"/>
</dbReference>
<dbReference type="Proteomes" id="UP000555728">
    <property type="component" value="Unassembled WGS sequence"/>
</dbReference>
<organism evidence="4 5">
    <name type="scientific">Roseospira goensis</name>
    <dbReference type="NCBI Taxonomy" id="391922"/>
    <lineage>
        <taxon>Bacteria</taxon>
        <taxon>Pseudomonadati</taxon>
        <taxon>Pseudomonadota</taxon>
        <taxon>Alphaproteobacteria</taxon>
        <taxon>Rhodospirillales</taxon>
        <taxon>Rhodospirillaceae</taxon>
        <taxon>Roseospira</taxon>
    </lineage>
</organism>
<feature type="domain" description="Transcriptional repressor PaaX-like C-terminal" evidence="2">
    <location>
        <begin position="205"/>
        <end position="295"/>
    </location>
</feature>
<evidence type="ECO:0000259" key="1">
    <source>
        <dbReference type="Pfam" id="PF07848"/>
    </source>
</evidence>
<reference evidence="4 5" key="1">
    <citation type="submission" date="2020-08" db="EMBL/GenBank/DDBJ databases">
        <title>Genome sequencing of Purple Non-Sulfur Bacteria from various extreme environments.</title>
        <authorList>
            <person name="Mayer M."/>
        </authorList>
    </citation>
    <scope>NUCLEOTIDE SEQUENCE [LARGE SCALE GENOMIC DNA]</scope>
    <source>
        <strain evidence="4 5">JA135</strain>
    </source>
</reference>
<dbReference type="Gene3D" id="1.20.58.1460">
    <property type="match status" value="1"/>
</dbReference>
<dbReference type="InterPro" id="IPR012906">
    <property type="entry name" value="PaaX-like_N"/>
</dbReference>
<evidence type="ECO:0000313" key="4">
    <source>
        <dbReference type="EMBL" id="MBB4286887.1"/>
    </source>
</evidence>
<dbReference type="PANTHER" id="PTHR30319:SF1">
    <property type="entry name" value="TRANSCRIPTIONAL REPRESSOR PAAX"/>
    <property type="match status" value="1"/>
</dbReference>
<dbReference type="EMBL" id="JACIGI010000023">
    <property type="protein sequence ID" value="MBB4286887.1"/>
    <property type="molecule type" value="Genomic_DNA"/>
</dbReference>
<sequence length="325" mass="36330">MPAAMPTTPPMPRSRRLDDQITRVTEAIPLRAKSLIVTIYGDSILPHGGSTWLGSLIRLVEPLGLSERMVRTAVFRLTRDDWLVAEQIGRRSYYALTAEGRRRFEAAHRRIYALDQPPWDGDWLLVLTNAVPLEPDQREALRRDLLWQGYGTLAPSVLAHPGGEDDGLRQTLDSHGLSDAVVVMRARGHPMTDPLASTAMVRGCWDLDTLAADYGAFLERFRPVWRALEAAGDGCAPVQAFLVRTLLIHDYRRVLLRDPLLPLEVLPPDWPGAAARLLCRNIYRATYQAAERHIMDTLETADGPLPRAARVFYDRFGGLLADTPG</sequence>
<proteinExistence type="predicted"/>